<gene>
    <name evidence="2" type="ORF">Taro_013113</name>
</gene>
<dbReference type="Proteomes" id="UP000652761">
    <property type="component" value="Unassembled WGS sequence"/>
</dbReference>
<evidence type="ECO:0000313" key="2">
    <source>
        <dbReference type="EMBL" id="MQL80648.1"/>
    </source>
</evidence>
<feature type="transmembrane region" description="Helical" evidence="1">
    <location>
        <begin position="128"/>
        <end position="146"/>
    </location>
</feature>
<organism evidence="2 3">
    <name type="scientific">Colocasia esculenta</name>
    <name type="common">Wild taro</name>
    <name type="synonym">Arum esculentum</name>
    <dbReference type="NCBI Taxonomy" id="4460"/>
    <lineage>
        <taxon>Eukaryota</taxon>
        <taxon>Viridiplantae</taxon>
        <taxon>Streptophyta</taxon>
        <taxon>Embryophyta</taxon>
        <taxon>Tracheophyta</taxon>
        <taxon>Spermatophyta</taxon>
        <taxon>Magnoliopsida</taxon>
        <taxon>Liliopsida</taxon>
        <taxon>Araceae</taxon>
        <taxon>Aroideae</taxon>
        <taxon>Colocasieae</taxon>
        <taxon>Colocasia</taxon>
    </lineage>
</organism>
<keyword evidence="1" id="KW-0812">Transmembrane</keyword>
<keyword evidence="1" id="KW-0472">Membrane</keyword>
<dbReference type="OrthoDB" id="1936751at2759"/>
<evidence type="ECO:0000313" key="3">
    <source>
        <dbReference type="Proteomes" id="UP000652761"/>
    </source>
</evidence>
<keyword evidence="3" id="KW-1185">Reference proteome</keyword>
<dbReference type="PANTHER" id="PTHR34781:SF2">
    <property type="entry name" value="TRANSMEMBRANE PROTEIN"/>
    <property type="match status" value="1"/>
</dbReference>
<dbReference type="EMBL" id="NMUH01000519">
    <property type="protein sequence ID" value="MQL80648.1"/>
    <property type="molecule type" value="Genomic_DNA"/>
</dbReference>
<name>A0A843UAN0_COLES</name>
<protein>
    <submittedName>
        <fullName evidence="2">Uncharacterized protein</fullName>
    </submittedName>
</protein>
<accession>A0A843UAN0</accession>
<dbReference type="AlphaFoldDB" id="A0A843UAN0"/>
<dbReference type="PANTHER" id="PTHR34781">
    <property type="entry name" value="TRANSMEMBRANE PROTEIN"/>
    <property type="match status" value="1"/>
</dbReference>
<proteinExistence type="predicted"/>
<comment type="caution">
    <text evidence="2">The sequence shown here is derived from an EMBL/GenBank/DDBJ whole genome shotgun (WGS) entry which is preliminary data.</text>
</comment>
<sequence>MLPLIVGHVQCCRSNRCQEVRSFLALPSQEVPHSGQPRLPLPLFPSLRTPSSSGERHRFLAEMRGRDQHSRLLRDLCDLALGLLCSPAPPAGGPPLRASPAGFVSLLLGVSTTLMLSGSVAFAIGLLLMPWVIGMAAVLYILGALWDLSAVGRSIIFPAGPRAAGLADGGGVRRV</sequence>
<keyword evidence="1" id="KW-1133">Transmembrane helix</keyword>
<evidence type="ECO:0000256" key="1">
    <source>
        <dbReference type="SAM" id="Phobius"/>
    </source>
</evidence>
<reference evidence="2" key="1">
    <citation type="submission" date="2017-07" db="EMBL/GenBank/DDBJ databases">
        <title>Taro Niue Genome Assembly and Annotation.</title>
        <authorList>
            <person name="Atibalentja N."/>
            <person name="Keating K."/>
            <person name="Fields C.J."/>
        </authorList>
    </citation>
    <scope>NUCLEOTIDE SEQUENCE</scope>
    <source>
        <strain evidence="2">Niue_2</strain>
        <tissue evidence="2">Leaf</tissue>
    </source>
</reference>